<organism evidence="1 2">
    <name type="scientific">Rufibacter latericius</name>
    <dbReference type="NCBI Taxonomy" id="2487040"/>
    <lineage>
        <taxon>Bacteria</taxon>
        <taxon>Pseudomonadati</taxon>
        <taxon>Bacteroidota</taxon>
        <taxon>Cytophagia</taxon>
        <taxon>Cytophagales</taxon>
        <taxon>Hymenobacteraceae</taxon>
        <taxon>Rufibacter</taxon>
    </lineage>
</organism>
<dbReference type="Proteomes" id="UP000272117">
    <property type="component" value="Unassembled WGS sequence"/>
</dbReference>
<evidence type="ECO:0000313" key="1">
    <source>
        <dbReference type="EMBL" id="RNI31287.1"/>
    </source>
</evidence>
<dbReference type="EMBL" id="RJJD01000001">
    <property type="protein sequence ID" value="RNI31287.1"/>
    <property type="molecule type" value="Genomic_DNA"/>
</dbReference>
<protein>
    <submittedName>
        <fullName evidence="1">Uncharacterized protein</fullName>
    </submittedName>
</protein>
<proteinExistence type="predicted"/>
<sequence length="100" mass="11503">MENNTVLHHQLIEKESIPQLQFGHDDVLQEKEMKVRRQHDLERASRLGNGYQGKVEITFQVASGEILRVQTTIWQADKEFTTIKSGVTLPTHSILGVEFF</sequence>
<dbReference type="AlphaFoldDB" id="A0A3M9N1S5"/>
<reference evidence="1 2" key="1">
    <citation type="submission" date="2018-11" db="EMBL/GenBank/DDBJ databases">
        <title>Rufibacter latericius sp. nov., isolated from water in Baiyang Lake.</title>
        <authorList>
            <person name="Yang Y."/>
        </authorList>
    </citation>
    <scope>NUCLEOTIDE SEQUENCE [LARGE SCALE GENOMIC DNA]</scope>
    <source>
        <strain evidence="1 2">R-22-1c-1</strain>
    </source>
</reference>
<dbReference type="RefSeq" id="WP_123125191.1">
    <property type="nucleotide sequence ID" value="NZ_RJJD01000001.1"/>
</dbReference>
<dbReference type="OrthoDB" id="982075at2"/>
<name>A0A3M9N1S5_9BACT</name>
<keyword evidence="2" id="KW-1185">Reference proteome</keyword>
<evidence type="ECO:0000313" key="2">
    <source>
        <dbReference type="Proteomes" id="UP000272117"/>
    </source>
</evidence>
<comment type="caution">
    <text evidence="1">The sequence shown here is derived from an EMBL/GenBank/DDBJ whole genome shotgun (WGS) entry which is preliminary data.</text>
</comment>
<accession>A0A3M9N1S5</accession>
<gene>
    <name evidence="1" type="ORF">EFB08_01810</name>
</gene>